<dbReference type="PROSITE" id="PS51257">
    <property type="entry name" value="PROKAR_LIPOPROTEIN"/>
    <property type="match status" value="1"/>
</dbReference>
<keyword evidence="4 14" id="KW-0808">Transferase</keyword>
<name>A0A387HCX1_9ACTN</name>
<dbReference type="InterPro" id="IPR011712">
    <property type="entry name" value="Sig_transdc_His_kin_sub3_dim/P"/>
</dbReference>
<dbReference type="Proteomes" id="UP000271554">
    <property type="component" value="Chromosome"/>
</dbReference>
<dbReference type="EC" id="2.7.13.3" evidence="2"/>
<keyword evidence="10" id="KW-0472">Membrane</keyword>
<evidence type="ECO:0000256" key="10">
    <source>
        <dbReference type="SAM" id="Phobius"/>
    </source>
</evidence>
<dbReference type="OrthoDB" id="227596at2"/>
<dbReference type="PANTHER" id="PTHR24421:SF10">
    <property type="entry name" value="NITRATE_NITRITE SENSOR PROTEIN NARQ"/>
    <property type="match status" value="1"/>
</dbReference>
<feature type="transmembrane region" description="Helical" evidence="10">
    <location>
        <begin position="67"/>
        <end position="86"/>
    </location>
</feature>
<keyword evidence="9" id="KW-0175">Coiled coil</keyword>
<feature type="coiled-coil region" evidence="9">
    <location>
        <begin position="167"/>
        <end position="194"/>
    </location>
</feature>
<protein>
    <recommendedName>
        <fullName evidence="2">histidine kinase</fullName>
        <ecNumber evidence="2">2.7.13.3</ecNumber>
    </recommendedName>
</protein>
<organism evidence="14 15">
    <name type="scientific">Streptomyces hundungensis</name>
    <dbReference type="NCBI Taxonomy" id="1077946"/>
    <lineage>
        <taxon>Bacteria</taxon>
        <taxon>Bacillati</taxon>
        <taxon>Actinomycetota</taxon>
        <taxon>Actinomycetes</taxon>
        <taxon>Kitasatosporales</taxon>
        <taxon>Streptomycetaceae</taxon>
        <taxon>Streptomyces</taxon>
    </lineage>
</organism>
<feature type="transmembrane region" description="Helical" evidence="10">
    <location>
        <begin position="139"/>
        <end position="157"/>
    </location>
</feature>
<evidence type="ECO:0000256" key="9">
    <source>
        <dbReference type="SAM" id="Coils"/>
    </source>
</evidence>
<dbReference type="SUPFAM" id="SSF55874">
    <property type="entry name" value="ATPase domain of HSP90 chaperone/DNA topoisomerase II/histidine kinase"/>
    <property type="match status" value="1"/>
</dbReference>
<feature type="domain" description="DUF7134" evidence="13">
    <location>
        <begin position="4"/>
        <end position="164"/>
    </location>
</feature>
<dbReference type="RefSeq" id="WP_120722108.1">
    <property type="nucleotide sequence ID" value="NZ_CP032698.1"/>
</dbReference>
<dbReference type="GO" id="GO:0046983">
    <property type="term" value="F:protein dimerization activity"/>
    <property type="evidence" value="ECO:0007669"/>
    <property type="project" value="InterPro"/>
</dbReference>
<evidence type="ECO:0000256" key="2">
    <source>
        <dbReference type="ARBA" id="ARBA00012438"/>
    </source>
</evidence>
<gene>
    <name evidence="14" type="primary">narX_5</name>
    <name evidence="14" type="ORF">DWB77_03475</name>
</gene>
<evidence type="ECO:0000256" key="4">
    <source>
        <dbReference type="ARBA" id="ARBA00022679"/>
    </source>
</evidence>
<dbReference type="GO" id="GO:0000155">
    <property type="term" value="F:phosphorelay sensor kinase activity"/>
    <property type="evidence" value="ECO:0007669"/>
    <property type="project" value="InterPro"/>
</dbReference>
<dbReference type="GO" id="GO:0016020">
    <property type="term" value="C:membrane"/>
    <property type="evidence" value="ECO:0007669"/>
    <property type="project" value="InterPro"/>
</dbReference>
<keyword evidence="10" id="KW-0812">Transmembrane</keyword>
<feature type="domain" description="Signal transduction histidine kinase subgroup 3 dimerisation and phosphoacceptor" evidence="12">
    <location>
        <begin position="192"/>
        <end position="258"/>
    </location>
</feature>
<dbReference type="Pfam" id="PF02518">
    <property type="entry name" value="HATPase_c"/>
    <property type="match status" value="1"/>
</dbReference>
<keyword evidence="7" id="KW-0067">ATP-binding</keyword>
<dbReference type="InterPro" id="IPR003594">
    <property type="entry name" value="HATPase_dom"/>
</dbReference>
<keyword evidence="8" id="KW-0902">Two-component regulatory system</keyword>
<feature type="transmembrane region" description="Helical" evidence="10">
    <location>
        <begin position="44"/>
        <end position="60"/>
    </location>
</feature>
<keyword evidence="6" id="KW-0418">Kinase</keyword>
<dbReference type="Gene3D" id="3.30.565.10">
    <property type="entry name" value="Histidine kinase-like ATPase, C-terminal domain"/>
    <property type="match status" value="1"/>
</dbReference>
<dbReference type="Pfam" id="PF23539">
    <property type="entry name" value="DUF7134"/>
    <property type="match status" value="1"/>
</dbReference>
<dbReference type="InterPro" id="IPR036890">
    <property type="entry name" value="HATPase_C_sf"/>
</dbReference>
<evidence type="ECO:0000256" key="5">
    <source>
        <dbReference type="ARBA" id="ARBA00022741"/>
    </source>
</evidence>
<evidence type="ECO:0000256" key="7">
    <source>
        <dbReference type="ARBA" id="ARBA00022840"/>
    </source>
</evidence>
<evidence type="ECO:0000313" key="15">
    <source>
        <dbReference type="Proteomes" id="UP000271554"/>
    </source>
</evidence>
<dbReference type="AlphaFoldDB" id="A0A387HCX1"/>
<keyword evidence="10" id="KW-1133">Transmembrane helix</keyword>
<evidence type="ECO:0000313" key="14">
    <source>
        <dbReference type="EMBL" id="AYG81329.1"/>
    </source>
</evidence>
<sequence length="403" mass="43684">MQRLYDFIRRHPTGVDTFWAVILVGFSCLQIVETPAHPRQAAWGIQALVALGMGAVVALRRRVPEKMLLLVIGLGLVQVALNVHPQTADFAMLVIVYTVASAGERWASRLALVGGLFAAPVAQMRWMEMAGGTTGTPERIFFVVIMTVPFVLAWVLGDSMRTRKAYFAQLEERASRLEREREAQAKVAVAAERARIARELHDVVAHNVSVMVVQADGAAYVMDTSPDQARTALETISMTGRQALAEMRRLLGVLRTGEHQEAGEYVPQPDVQQIEDLVETVRGAGLTVDFKIEGTPRPLPSGVELTAYRIVQEALTNTRKHGGPDVGASVRLVYFDDGLGLLVEDDGRGAAHEMYEDGGADGQGHGLIGMRERIGMVGGTLDAGPRPGGGFRISALLPLKPAH</sequence>
<dbReference type="CDD" id="cd16917">
    <property type="entry name" value="HATPase_UhpB-NarQ-NarX-like"/>
    <property type="match status" value="1"/>
</dbReference>
<dbReference type="KEGG" id="shun:DWB77_03475"/>
<dbReference type="PANTHER" id="PTHR24421">
    <property type="entry name" value="NITRATE/NITRITE SENSOR PROTEIN NARX-RELATED"/>
    <property type="match status" value="1"/>
</dbReference>
<evidence type="ECO:0000256" key="6">
    <source>
        <dbReference type="ARBA" id="ARBA00022777"/>
    </source>
</evidence>
<accession>A0A387HCX1</accession>
<evidence type="ECO:0000259" key="13">
    <source>
        <dbReference type="Pfam" id="PF23539"/>
    </source>
</evidence>
<feature type="domain" description="Histidine kinase/HSP90-like ATPase" evidence="11">
    <location>
        <begin position="303"/>
        <end position="400"/>
    </location>
</feature>
<feature type="transmembrane region" description="Helical" evidence="10">
    <location>
        <begin position="12"/>
        <end position="32"/>
    </location>
</feature>
<dbReference type="InterPro" id="IPR055558">
    <property type="entry name" value="DUF7134"/>
</dbReference>
<keyword evidence="15" id="KW-1185">Reference proteome</keyword>
<dbReference type="Pfam" id="PF07730">
    <property type="entry name" value="HisKA_3"/>
    <property type="match status" value="1"/>
</dbReference>
<keyword evidence="5" id="KW-0547">Nucleotide-binding</keyword>
<dbReference type="EMBL" id="CP032698">
    <property type="protein sequence ID" value="AYG81329.1"/>
    <property type="molecule type" value="Genomic_DNA"/>
</dbReference>
<dbReference type="Gene3D" id="1.20.5.1930">
    <property type="match status" value="1"/>
</dbReference>
<evidence type="ECO:0000256" key="1">
    <source>
        <dbReference type="ARBA" id="ARBA00000085"/>
    </source>
</evidence>
<feature type="transmembrane region" description="Helical" evidence="10">
    <location>
        <begin position="106"/>
        <end position="127"/>
    </location>
</feature>
<comment type="catalytic activity">
    <reaction evidence="1">
        <text>ATP + protein L-histidine = ADP + protein N-phospho-L-histidine.</text>
        <dbReference type="EC" id="2.7.13.3"/>
    </reaction>
</comment>
<evidence type="ECO:0000256" key="3">
    <source>
        <dbReference type="ARBA" id="ARBA00022553"/>
    </source>
</evidence>
<reference evidence="14 15" key="1">
    <citation type="submission" date="2018-10" db="EMBL/GenBank/DDBJ databases">
        <title>Relationship between Morphology and Antimicrobial Activity in Streptomyces.</title>
        <authorList>
            <person name="Kang H.J."/>
            <person name="Kim S.B."/>
        </authorList>
    </citation>
    <scope>NUCLEOTIDE SEQUENCE [LARGE SCALE GENOMIC DNA]</scope>
    <source>
        <strain evidence="14 15">BH38</strain>
    </source>
</reference>
<dbReference type="InterPro" id="IPR050482">
    <property type="entry name" value="Sensor_HK_TwoCompSys"/>
</dbReference>
<keyword evidence="3" id="KW-0597">Phosphoprotein</keyword>
<proteinExistence type="predicted"/>
<dbReference type="GO" id="GO:0005524">
    <property type="term" value="F:ATP binding"/>
    <property type="evidence" value="ECO:0007669"/>
    <property type="project" value="UniProtKB-KW"/>
</dbReference>
<evidence type="ECO:0000256" key="8">
    <source>
        <dbReference type="ARBA" id="ARBA00023012"/>
    </source>
</evidence>
<evidence type="ECO:0000259" key="11">
    <source>
        <dbReference type="Pfam" id="PF02518"/>
    </source>
</evidence>
<evidence type="ECO:0000259" key="12">
    <source>
        <dbReference type="Pfam" id="PF07730"/>
    </source>
</evidence>